<reference evidence="3" key="1">
    <citation type="submission" date="2017-08" db="EMBL/GenBank/DDBJ databases">
        <title>A dynamic microbial community with high functional redundancy inhabits the cold, oxic subseafloor aquifer.</title>
        <authorList>
            <person name="Tully B.J."/>
            <person name="Wheat C.G."/>
            <person name="Glazer B.T."/>
            <person name="Huber J.A."/>
        </authorList>
    </citation>
    <scope>NUCLEOTIDE SEQUENCE [LARGE SCALE GENOMIC DNA]</scope>
</reference>
<dbReference type="Gene3D" id="3.30.420.10">
    <property type="entry name" value="Ribonuclease H-like superfamily/Ribonuclease H"/>
    <property type="match status" value="1"/>
</dbReference>
<dbReference type="Proteomes" id="UP000218113">
    <property type="component" value="Unassembled WGS sequence"/>
</dbReference>
<feature type="domain" description="RNase H type-1" evidence="1">
    <location>
        <begin position="78"/>
        <end position="170"/>
    </location>
</feature>
<organism evidence="2 3">
    <name type="scientific">SAR324 cluster bacterium</name>
    <dbReference type="NCBI Taxonomy" id="2024889"/>
    <lineage>
        <taxon>Bacteria</taxon>
        <taxon>Deltaproteobacteria</taxon>
        <taxon>SAR324 cluster</taxon>
    </lineage>
</organism>
<dbReference type="InterPro" id="IPR012337">
    <property type="entry name" value="RNaseH-like_sf"/>
</dbReference>
<name>A0A2A4SZK8_9DELT</name>
<dbReference type="InterPro" id="IPR002156">
    <property type="entry name" value="RNaseH_domain"/>
</dbReference>
<dbReference type="SUPFAM" id="SSF53098">
    <property type="entry name" value="Ribonuclease H-like"/>
    <property type="match status" value="1"/>
</dbReference>
<evidence type="ECO:0000313" key="3">
    <source>
        <dbReference type="Proteomes" id="UP000218113"/>
    </source>
</evidence>
<proteinExistence type="predicted"/>
<dbReference type="EMBL" id="NVSR01000085">
    <property type="protein sequence ID" value="PCI26773.1"/>
    <property type="molecule type" value="Genomic_DNA"/>
</dbReference>
<accession>A0A2A4SZK8</accession>
<evidence type="ECO:0000313" key="2">
    <source>
        <dbReference type="EMBL" id="PCI26773.1"/>
    </source>
</evidence>
<comment type="caution">
    <text evidence="2">The sequence shown here is derived from an EMBL/GenBank/DDBJ whole genome shotgun (WGS) entry which is preliminary data.</text>
</comment>
<gene>
    <name evidence="2" type="ORF">COB67_09820</name>
</gene>
<evidence type="ECO:0000259" key="1">
    <source>
        <dbReference type="Pfam" id="PF00075"/>
    </source>
</evidence>
<sequence length="187" mass="20778">MIDEILVDGCSKGGCKKLGFGEANSLARLVDKFGYCILTNYPKFLSEVNPLQIGSTMFPLVELELKKLGGIASKAFFVNFGDPNTNDQLINEAELIALISALKIAIRFDIKIIKSDSDLVVKYWSSKEWPSSSKSKKTKTRLLNECPDKLEAIIECQKLKELFISQHGGQIIKISGDDNLADFGYHK</sequence>
<protein>
    <recommendedName>
        <fullName evidence="1">RNase H type-1 domain-containing protein</fullName>
    </recommendedName>
</protein>
<dbReference type="InterPro" id="IPR036397">
    <property type="entry name" value="RNaseH_sf"/>
</dbReference>
<dbReference type="Pfam" id="PF00075">
    <property type="entry name" value="RNase_H"/>
    <property type="match status" value="1"/>
</dbReference>
<dbReference type="GO" id="GO:0004523">
    <property type="term" value="F:RNA-DNA hybrid ribonuclease activity"/>
    <property type="evidence" value="ECO:0007669"/>
    <property type="project" value="InterPro"/>
</dbReference>
<dbReference type="GO" id="GO:0003676">
    <property type="term" value="F:nucleic acid binding"/>
    <property type="evidence" value="ECO:0007669"/>
    <property type="project" value="InterPro"/>
</dbReference>
<dbReference type="AlphaFoldDB" id="A0A2A4SZK8"/>